<dbReference type="Pfam" id="PF14331">
    <property type="entry name" value="IcmF-related_N"/>
    <property type="match status" value="1"/>
</dbReference>
<comment type="caution">
    <text evidence="3">The sequence shown here is derived from an EMBL/GenBank/DDBJ whole genome shotgun (WGS) entry which is preliminary data.</text>
</comment>
<sequence>MNFLSDNTAILTLLSLTLIVLLLLGIVIWAAMKGAEKQDKPAEQKPRLISADSLKHSFRSAVELIESNLAVRSERYDLSWTLILNEGKEGRELPLVQSGLQSALSADTTLTTAAQGISWNFFDNGVAVQLQSEQLGSSDPDAPANTNTWDDFLGLCRNYRPDRPFDSIVLSIPASVFLQADSQAQLDLVARAKSIHRRLWLAQNRLALRFPIYLVIADCETIPGFTAFSAALPEPMRRSMLGWSSPYELVAPFQSQWVDTAMNEVVRSLADTCSELCALESGESNSASYFMLPNEVERLRAGLKLFTEELMRPSAYHEPFLLRGIYLTGDYSDVAALTGGTDVRLLSDQPDSTPELPQTAEEPTFSSSRALVLGQSSALPAFLRDVFERKIFAEVGLVSSSASQHMRRPAMSRIVQWTMVGVPVVWLVGMGVASVQLHRQVEDVTVSLHKLDRDSRDSIEASNNNVIDPAQSRQRAMDALTNIERMDSARMRSVFMPGSWPWLDDLHIRVHRKLEQGFADNAFDPMRREIYRRASQLTGVPVDPASGNLIAGASCTLPAQWNEVAFAKPGTALNIEDLPEFGATLQYVGRIEELDRVVRAMTRLKSSDDPASGEDLALVVGALLGAELNGNATRTAELFRQAIQGTPALPVTPLQDATSCSLNLALKATYERLFANNGLLKSEQTIAQTASALIDAQPNASDAVATIEAWQALHETLLRQEALLTSGKGVWMRRRTMQLGQAHDALLQRVQTVSLLGKGVASDAQSQAEDGFAKFLTAWDETLTADKYSQSMTPGLAWSDTSSSWAFSPARKALVDALSALLAQPYMKVNKLSRIPDVPAGATVTWNRGRLDQALALADARKRFQTELLTRFPVMLQAPVARLNDAALAETARDLLSQAFIVSVNEVQAPAPEADRTRALQLRAWLRELGGESAADSLSAVLAKDALSRLQFLDNTFARAEIFMPRDIAFRTWSGEKSPLIDAFGAIDAATLAAYVAQQQAFIDTAGKDAEGLLQQLGATHSGNPLVTRWQAIVADLNRYRLKSPTSSLMALEQFVLSGATEVDLKNCMEKLSSRAGQRRAADPFSERMQVLQAGLYTRCREIKHNEYQEAWNRFADTFNRDLANRFPFRPAALDPTIKGTAADRSPADIEEVGKVLKLFERSNTVSLATAREPSRVMASAPVRRVEEQMQRVREFLAPLYPTEDNQVPGMDLTVEFRANSASEIDGNKIIDWSLTVGSQTMRLRDPVRPLRWEPGLPIVLTMRVARDGPVVPVAEMVQRDMTVEDRTVTYRFDDPWALFSFITTHRDTDSSSGTDARSQLLRFEFPLITNSANPGAQPRASRARVYARLTISPAGKRTPLVWPGTFPVRVPSL</sequence>
<evidence type="ECO:0000313" key="3">
    <source>
        <dbReference type="EMBL" id="RJF92848.1"/>
    </source>
</evidence>
<feature type="domain" description="Type VI secretion system component TssM1 N-terminal" evidence="2">
    <location>
        <begin position="145"/>
        <end position="416"/>
    </location>
</feature>
<dbReference type="InterPro" id="IPR053156">
    <property type="entry name" value="T6SS_TssM-like"/>
</dbReference>
<feature type="transmembrane region" description="Helical" evidence="1">
    <location>
        <begin position="12"/>
        <end position="32"/>
    </location>
</feature>
<reference evidence="4" key="1">
    <citation type="submission" date="2018-09" db="EMBL/GenBank/DDBJ databases">
        <authorList>
            <person name="Zhu H."/>
        </authorList>
    </citation>
    <scope>NUCLEOTIDE SEQUENCE [LARGE SCALE GENOMIC DNA]</scope>
    <source>
        <strain evidence="4">K1R23-30</strain>
    </source>
</reference>
<keyword evidence="4" id="KW-1185">Reference proteome</keyword>
<keyword evidence="1" id="KW-0472">Membrane</keyword>
<evidence type="ECO:0000313" key="4">
    <source>
        <dbReference type="Proteomes" id="UP000265955"/>
    </source>
</evidence>
<evidence type="ECO:0000256" key="1">
    <source>
        <dbReference type="SAM" id="Phobius"/>
    </source>
</evidence>
<evidence type="ECO:0000259" key="2">
    <source>
        <dbReference type="Pfam" id="PF14331"/>
    </source>
</evidence>
<keyword evidence="1" id="KW-0812">Transmembrane</keyword>
<name>A0A3A3FKF1_9BURK</name>
<dbReference type="OrthoDB" id="9758229at2"/>
<dbReference type="EMBL" id="QYUO01000003">
    <property type="protein sequence ID" value="RJF92848.1"/>
    <property type="molecule type" value="Genomic_DNA"/>
</dbReference>
<proteinExistence type="predicted"/>
<organism evidence="3 4">
    <name type="scientific">Noviherbaspirillum saxi</name>
    <dbReference type="NCBI Taxonomy" id="2320863"/>
    <lineage>
        <taxon>Bacteria</taxon>
        <taxon>Pseudomonadati</taxon>
        <taxon>Pseudomonadota</taxon>
        <taxon>Betaproteobacteria</taxon>
        <taxon>Burkholderiales</taxon>
        <taxon>Oxalobacteraceae</taxon>
        <taxon>Noviherbaspirillum</taxon>
    </lineage>
</organism>
<gene>
    <name evidence="3" type="ORF">D3871_29560</name>
</gene>
<protein>
    <recommendedName>
        <fullName evidence="2">Type VI secretion system component TssM1 N-terminal domain-containing protein</fullName>
    </recommendedName>
</protein>
<dbReference type="PANTHER" id="PTHR36153:SF1">
    <property type="entry name" value="TYPE VI SECRETION SYSTEM COMPONENT TSSM1"/>
    <property type="match status" value="1"/>
</dbReference>
<dbReference type="InterPro" id="IPR025743">
    <property type="entry name" value="TssM1_N"/>
</dbReference>
<keyword evidence="1" id="KW-1133">Transmembrane helix</keyword>
<dbReference type="PANTHER" id="PTHR36153">
    <property type="entry name" value="INNER MEMBRANE PROTEIN-RELATED"/>
    <property type="match status" value="1"/>
</dbReference>
<accession>A0A3A3FKF1</accession>
<dbReference type="Proteomes" id="UP000265955">
    <property type="component" value="Unassembled WGS sequence"/>
</dbReference>